<evidence type="ECO:0000256" key="2">
    <source>
        <dbReference type="ARBA" id="ARBA00004154"/>
    </source>
</evidence>
<name>A0A6A6E0U1_9PEZI</name>
<evidence type="ECO:0000313" key="13">
    <source>
        <dbReference type="Proteomes" id="UP000800200"/>
    </source>
</evidence>
<comment type="function">
    <text evidence="10">Catalyzes the stereospecific oxidation of squalene to (S)-2,3-epoxysqualene, and is considered to be a rate-limiting enzyme in steroid biosynthesis.</text>
</comment>
<keyword evidence="9" id="KW-0472">Membrane</keyword>
<evidence type="ECO:0000256" key="7">
    <source>
        <dbReference type="ARBA" id="ARBA00022848"/>
    </source>
</evidence>
<dbReference type="InterPro" id="IPR040125">
    <property type="entry name" value="Squalene_monox"/>
</dbReference>
<dbReference type="UniPathway" id="UPA00767">
    <property type="reaction ID" value="UER00752"/>
</dbReference>
<accession>A0A6A6E0U1</accession>
<dbReference type="Pfam" id="PF08491">
    <property type="entry name" value="SE"/>
    <property type="match status" value="1"/>
</dbReference>
<sequence length="441" mass="48949">MQRTKFTTSSWLGPALLDRRQRHVRTLWIRSPSLETQLERARPYLGEVMQPGRVAALEELGLGTYLDDIDSIPVRGNHIYWKREERQRNDGVSSDAWVQITERPGRAEGRSFHHGRFVSKLRNAAQREGETTEVKSAVICLLKNDQPRQPLGLNAWLVNEKSVLRVSRLLASAFGANIFNSSIVIGSGPPVLIYRTGAHKSRAAFVIDYPYKALSDLISETSLFQLSSKLFSRSGAGSETWPSPSYTESVVTSKCSAVARTLLLGDASNMRHPLTGAGTIVALSNVVLFAKLLHPDVIALSDTNSASNSDFGSLRAYISHVDFSPDHVLKAALYTLNVADDPQLEVMQRGFMCYIQKGGHLVEEPAGPIGDVLHSPLQLFYHFFAVALYFVEYARVLSKSLGVITPFILGEFCDWVVVRSGVCGCFYYRAAFCRTVCQYLP</sequence>
<keyword evidence="5 10" id="KW-0285">Flavoprotein</keyword>
<dbReference type="GO" id="GO:0006696">
    <property type="term" value="P:ergosterol biosynthetic process"/>
    <property type="evidence" value="ECO:0007669"/>
    <property type="project" value="TreeGrafter"/>
</dbReference>
<evidence type="ECO:0000256" key="9">
    <source>
        <dbReference type="ARBA" id="ARBA00023136"/>
    </source>
</evidence>
<evidence type="ECO:0000256" key="3">
    <source>
        <dbReference type="ARBA" id="ARBA00008802"/>
    </source>
</evidence>
<keyword evidence="10" id="KW-0256">Endoplasmic reticulum</keyword>
<feature type="domain" description="Squalene epoxidase" evidence="11">
    <location>
        <begin position="182"/>
        <end position="392"/>
    </location>
</feature>
<dbReference type="InterPro" id="IPR036188">
    <property type="entry name" value="FAD/NAD-bd_sf"/>
</dbReference>
<evidence type="ECO:0000256" key="8">
    <source>
        <dbReference type="ARBA" id="ARBA00023002"/>
    </source>
</evidence>
<comment type="subcellular location">
    <subcellularLocation>
        <location evidence="10">Endoplasmic reticulum membrane</location>
        <topology evidence="10">Multi-pass membrane protein</topology>
    </subcellularLocation>
    <subcellularLocation>
        <location evidence="2">Microsome membrane</location>
        <topology evidence="2">Multi-pass membrane protein</topology>
    </subcellularLocation>
</comment>
<evidence type="ECO:0000256" key="10">
    <source>
        <dbReference type="RuleBase" id="RU367121"/>
    </source>
</evidence>
<keyword evidence="6 10" id="KW-0274">FAD</keyword>
<dbReference type="GO" id="GO:0004506">
    <property type="term" value="F:squalene monooxygenase activity"/>
    <property type="evidence" value="ECO:0007669"/>
    <property type="project" value="UniProtKB-UniRule"/>
</dbReference>
<dbReference type="InterPro" id="IPR013698">
    <property type="entry name" value="Squalene_epoxidase"/>
</dbReference>
<dbReference type="OrthoDB" id="1678617at2759"/>
<evidence type="ECO:0000256" key="4">
    <source>
        <dbReference type="ARBA" id="ARBA00012312"/>
    </source>
</evidence>
<dbReference type="EMBL" id="ML994633">
    <property type="protein sequence ID" value="KAF2185567.1"/>
    <property type="molecule type" value="Genomic_DNA"/>
</dbReference>
<dbReference type="PANTHER" id="PTHR10835:SF0">
    <property type="entry name" value="SQUALENE MONOOXYGENASE"/>
    <property type="match status" value="1"/>
</dbReference>
<comment type="cofactor">
    <cofactor evidence="1 10">
        <name>FAD</name>
        <dbReference type="ChEBI" id="CHEBI:57692"/>
    </cofactor>
</comment>
<dbReference type="PANTHER" id="PTHR10835">
    <property type="entry name" value="SQUALENE MONOOXYGENASE"/>
    <property type="match status" value="1"/>
</dbReference>
<dbReference type="Proteomes" id="UP000800200">
    <property type="component" value="Unassembled WGS sequence"/>
</dbReference>
<dbReference type="GO" id="GO:0050660">
    <property type="term" value="F:flavin adenine dinucleotide binding"/>
    <property type="evidence" value="ECO:0007669"/>
    <property type="project" value="UniProtKB-UniRule"/>
</dbReference>
<evidence type="ECO:0000256" key="5">
    <source>
        <dbReference type="ARBA" id="ARBA00022630"/>
    </source>
</evidence>
<organism evidence="12 13">
    <name type="scientific">Zopfia rhizophila CBS 207.26</name>
    <dbReference type="NCBI Taxonomy" id="1314779"/>
    <lineage>
        <taxon>Eukaryota</taxon>
        <taxon>Fungi</taxon>
        <taxon>Dikarya</taxon>
        <taxon>Ascomycota</taxon>
        <taxon>Pezizomycotina</taxon>
        <taxon>Dothideomycetes</taxon>
        <taxon>Dothideomycetes incertae sedis</taxon>
        <taxon>Zopfiaceae</taxon>
        <taxon>Zopfia</taxon>
    </lineage>
</organism>
<evidence type="ECO:0000256" key="6">
    <source>
        <dbReference type="ARBA" id="ARBA00022827"/>
    </source>
</evidence>
<evidence type="ECO:0000313" key="12">
    <source>
        <dbReference type="EMBL" id="KAF2185567.1"/>
    </source>
</evidence>
<dbReference type="GO" id="GO:0005789">
    <property type="term" value="C:endoplasmic reticulum membrane"/>
    <property type="evidence" value="ECO:0007669"/>
    <property type="project" value="UniProtKB-SubCell"/>
</dbReference>
<dbReference type="SUPFAM" id="SSF51905">
    <property type="entry name" value="FAD/NAD(P)-binding domain"/>
    <property type="match status" value="1"/>
</dbReference>
<protein>
    <recommendedName>
        <fullName evidence="4 10">Squalene monooxygenase</fullName>
        <ecNumber evidence="4 10">1.14.14.17</ecNumber>
    </recommendedName>
</protein>
<evidence type="ECO:0000259" key="11">
    <source>
        <dbReference type="Pfam" id="PF08491"/>
    </source>
</evidence>
<keyword evidence="7" id="KW-0492">Microsome</keyword>
<evidence type="ECO:0000256" key="1">
    <source>
        <dbReference type="ARBA" id="ARBA00001974"/>
    </source>
</evidence>
<comment type="similarity">
    <text evidence="3 10">Belongs to the squalene monooxygenase family.</text>
</comment>
<comment type="catalytic activity">
    <reaction evidence="10">
        <text>squalene + reduced [NADPH--hemoprotein reductase] + O2 = (S)-2,3-epoxysqualene + oxidized [NADPH--hemoprotein reductase] + H2O + H(+)</text>
        <dbReference type="Rhea" id="RHEA:25282"/>
        <dbReference type="Rhea" id="RHEA-COMP:11964"/>
        <dbReference type="Rhea" id="RHEA-COMP:11965"/>
        <dbReference type="ChEBI" id="CHEBI:15377"/>
        <dbReference type="ChEBI" id="CHEBI:15378"/>
        <dbReference type="ChEBI" id="CHEBI:15379"/>
        <dbReference type="ChEBI" id="CHEBI:15440"/>
        <dbReference type="ChEBI" id="CHEBI:15441"/>
        <dbReference type="ChEBI" id="CHEBI:57618"/>
        <dbReference type="ChEBI" id="CHEBI:58210"/>
        <dbReference type="EC" id="1.14.14.17"/>
    </reaction>
</comment>
<dbReference type="AlphaFoldDB" id="A0A6A6E0U1"/>
<dbReference type="EC" id="1.14.14.17" evidence="4 10"/>
<proteinExistence type="inferred from homology"/>
<gene>
    <name evidence="12" type="ORF">K469DRAFT_778572</name>
</gene>
<reference evidence="12" key="1">
    <citation type="journal article" date="2020" name="Stud. Mycol.">
        <title>101 Dothideomycetes genomes: a test case for predicting lifestyles and emergence of pathogens.</title>
        <authorList>
            <person name="Haridas S."/>
            <person name="Albert R."/>
            <person name="Binder M."/>
            <person name="Bloem J."/>
            <person name="Labutti K."/>
            <person name="Salamov A."/>
            <person name="Andreopoulos B."/>
            <person name="Baker S."/>
            <person name="Barry K."/>
            <person name="Bills G."/>
            <person name="Bluhm B."/>
            <person name="Cannon C."/>
            <person name="Castanera R."/>
            <person name="Culley D."/>
            <person name="Daum C."/>
            <person name="Ezra D."/>
            <person name="Gonzalez J."/>
            <person name="Henrissat B."/>
            <person name="Kuo A."/>
            <person name="Liang C."/>
            <person name="Lipzen A."/>
            <person name="Lutzoni F."/>
            <person name="Magnuson J."/>
            <person name="Mondo S."/>
            <person name="Nolan M."/>
            <person name="Ohm R."/>
            <person name="Pangilinan J."/>
            <person name="Park H.-J."/>
            <person name="Ramirez L."/>
            <person name="Alfaro M."/>
            <person name="Sun H."/>
            <person name="Tritt A."/>
            <person name="Yoshinaga Y."/>
            <person name="Zwiers L.-H."/>
            <person name="Turgeon B."/>
            <person name="Goodwin S."/>
            <person name="Spatafora J."/>
            <person name="Crous P."/>
            <person name="Grigoriev I."/>
        </authorList>
    </citation>
    <scope>NUCLEOTIDE SEQUENCE</scope>
    <source>
        <strain evidence="12">CBS 207.26</strain>
    </source>
</reference>
<keyword evidence="8 10" id="KW-0560">Oxidoreductase</keyword>
<keyword evidence="13" id="KW-1185">Reference proteome</keyword>